<feature type="transmembrane region" description="Helical" evidence="8">
    <location>
        <begin position="46"/>
        <end position="65"/>
    </location>
</feature>
<evidence type="ECO:0000313" key="9">
    <source>
        <dbReference type="EMBL" id="RNL40415.1"/>
    </source>
</evidence>
<comment type="caution">
    <text evidence="9">The sequence shown here is derived from an EMBL/GenBank/DDBJ whole genome shotgun (WGS) entry which is preliminary data.</text>
</comment>
<dbReference type="InterPro" id="IPR004299">
    <property type="entry name" value="MBOAT_fam"/>
</dbReference>
<keyword evidence="7" id="KW-0012">Acyltransferase</keyword>
<keyword evidence="7" id="KW-0808">Transferase</keyword>
<dbReference type="PANTHER" id="PTHR13285:SF18">
    <property type="entry name" value="PROTEIN-CYSTEINE N-PALMITOYLTRANSFERASE RASP"/>
    <property type="match status" value="1"/>
</dbReference>
<comment type="subcellular location">
    <subcellularLocation>
        <location evidence="1">Cell membrane</location>
        <topology evidence="1">Multi-pass membrane protein</topology>
    </subcellularLocation>
</comment>
<keyword evidence="5 8" id="KW-1133">Transmembrane helix</keyword>
<evidence type="ECO:0000256" key="1">
    <source>
        <dbReference type="ARBA" id="ARBA00004651"/>
    </source>
</evidence>
<dbReference type="GO" id="GO:0005886">
    <property type="term" value="C:plasma membrane"/>
    <property type="evidence" value="ECO:0007669"/>
    <property type="project" value="UniProtKB-SubCell"/>
</dbReference>
<evidence type="ECO:0000256" key="4">
    <source>
        <dbReference type="ARBA" id="ARBA00022692"/>
    </source>
</evidence>
<feature type="transmembrane region" description="Helical" evidence="8">
    <location>
        <begin position="224"/>
        <end position="242"/>
    </location>
</feature>
<dbReference type="InterPro" id="IPR028362">
    <property type="entry name" value="AlgI"/>
</dbReference>
<sequence>MVFSSAVFLFLFFPIVLAAYFASPRRARNVIVLIASLAFYSWGEPAYVLLMMCSIAFNWLVGIGISRYLSRDRKRQARFVLVVGLVLNLLILGFFKYESFLATNINMLVGGQLVPDLELPLPIGISFFTLQAVSYIVDVYWGKVRRQKSLLNLGMYIAMFPQLIAGPIVRYETIEDQVENRKETLEGFASGLRLFVIGLGKKVLIADNLALLANSMLASSPSDIGAIGAWGGLLAYSFQLFFDFSGYSDMAIGLGRMFGFQYLRNFNYPYISKSVTEFWRRWHMSLSSFFRDYIYIPLGGSRCAVPRQIFNLGVVWAVTGLWHGAAWNFVLWGVYYGVLLVVEKFVISDLLQKLPAFLQHLYTVLVFVLGWCLFWISDPNHLAQYFAALFGANGLLGTSTFWELSLWAYLPLFVVATIASLPVVPWVRLRLQCALQGERFSGESAPSKGSDAAPIANFDISANAPVASQRIASVVVAFGDFLLFGIFALCVMSIVSGGYSPFIYFQF</sequence>
<dbReference type="Proteomes" id="UP000278632">
    <property type="component" value="Unassembled WGS sequence"/>
</dbReference>
<dbReference type="EMBL" id="QICD01000027">
    <property type="protein sequence ID" value="RNL40415.1"/>
    <property type="molecule type" value="Genomic_DNA"/>
</dbReference>
<feature type="transmembrane region" description="Helical" evidence="8">
    <location>
        <begin position="153"/>
        <end position="171"/>
    </location>
</feature>
<feature type="transmembrane region" description="Helical" evidence="8">
    <location>
        <begin position="382"/>
        <end position="402"/>
    </location>
</feature>
<gene>
    <name evidence="9" type="ORF">DMP08_10310</name>
</gene>
<comment type="similarity">
    <text evidence="2 7">Belongs to the membrane-bound acyltransferase family.</text>
</comment>
<evidence type="ECO:0000256" key="3">
    <source>
        <dbReference type="ARBA" id="ARBA00022475"/>
    </source>
</evidence>
<keyword evidence="10" id="KW-1185">Reference proteome</keyword>
<dbReference type="PIRSF" id="PIRSF016636">
    <property type="entry name" value="AlgI_DltB"/>
    <property type="match status" value="1"/>
</dbReference>
<proteinExistence type="inferred from homology"/>
<dbReference type="GO" id="GO:0016746">
    <property type="term" value="F:acyltransferase activity"/>
    <property type="evidence" value="ECO:0007669"/>
    <property type="project" value="UniProtKB-KW"/>
</dbReference>
<accession>A0A3N0AZV9</accession>
<keyword evidence="4 8" id="KW-0812">Transmembrane</keyword>
<keyword evidence="6 7" id="KW-0472">Membrane</keyword>
<evidence type="ECO:0000256" key="2">
    <source>
        <dbReference type="ARBA" id="ARBA00010323"/>
    </source>
</evidence>
<dbReference type="InterPro" id="IPR024194">
    <property type="entry name" value="Ac/AlaTfrase_AlgI/DltB"/>
</dbReference>
<name>A0A3N0AZV9_9ACTN</name>
<dbReference type="AlphaFoldDB" id="A0A3N0AZV9"/>
<feature type="transmembrane region" description="Helical" evidence="8">
    <location>
        <begin position="481"/>
        <end position="505"/>
    </location>
</feature>
<feature type="transmembrane region" description="Helical" evidence="8">
    <location>
        <begin position="321"/>
        <end position="342"/>
    </location>
</feature>
<feature type="transmembrane region" description="Helical" evidence="8">
    <location>
        <begin position="354"/>
        <end position="376"/>
    </location>
</feature>
<evidence type="ECO:0008006" key="11">
    <source>
        <dbReference type="Google" id="ProtNLM"/>
    </source>
</evidence>
<evidence type="ECO:0000256" key="5">
    <source>
        <dbReference type="ARBA" id="ARBA00022989"/>
    </source>
</evidence>
<keyword evidence="3 7" id="KW-1003">Cell membrane</keyword>
<feature type="transmembrane region" description="Helical" evidence="8">
    <location>
        <begin position="77"/>
        <end position="97"/>
    </location>
</feature>
<organism evidence="9 10">
    <name type="scientific">Paraeggerthella hongkongensis</name>
    <dbReference type="NCBI Taxonomy" id="230658"/>
    <lineage>
        <taxon>Bacteria</taxon>
        <taxon>Bacillati</taxon>
        <taxon>Actinomycetota</taxon>
        <taxon>Coriobacteriia</taxon>
        <taxon>Eggerthellales</taxon>
        <taxon>Eggerthellaceae</taxon>
        <taxon>Paraeggerthella</taxon>
    </lineage>
</organism>
<evidence type="ECO:0000256" key="6">
    <source>
        <dbReference type="ARBA" id="ARBA00023136"/>
    </source>
</evidence>
<dbReference type="GO" id="GO:0042121">
    <property type="term" value="P:alginic acid biosynthetic process"/>
    <property type="evidence" value="ECO:0007669"/>
    <property type="project" value="InterPro"/>
</dbReference>
<feature type="transmembrane region" description="Helical" evidence="8">
    <location>
        <begin position="117"/>
        <end position="141"/>
    </location>
</feature>
<evidence type="ECO:0000256" key="7">
    <source>
        <dbReference type="PIRNR" id="PIRNR016636"/>
    </source>
</evidence>
<evidence type="ECO:0000256" key="8">
    <source>
        <dbReference type="SAM" id="Phobius"/>
    </source>
</evidence>
<dbReference type="PIRSF" id="PIRSF500217">
    <property type="entry name" value="AlgI"/>
    <property type="match status" value="1"/>
</dbReference>
<evidence type="ECO:0000313" key="10">
    <source>
        <dbReference type="Proteomes" id="UP000278632"/>
    </source>
</evidence>
<dbReference type="RefSeq" id="WP_123192806.1">
    <property type="nucleotide sequence ID" value="NZ_QICD01000027.1"/>
</dbReference>
<reference evidence="10" key="1">
    <citation type="submission" date="2018-05" db="EMBL/GenBank/DDBJ databases">
        <title>Genome Sequencing of selected type strains of the family Eggerthellaceae.</title>
        <authorList>
            <person name="Danylec N."/>
            <person name="Stoll D.A."/>
            <person name="Doetsch A."/>
            <person name="Huch M."/>
        </authorList>
    </citation>
    <scope>NUCLEOTIDE SEQUENCE [LARGE SCALE GENOMIC DNA]</scope>
    <source>
        <strain evidence="10">DSM 16106</strain>
    </source>
</reference>
<dbReference type="InterPro" id="IPR051085">
    <property type="entry name" value="MB_O-acyltransferase"/>
</dbReference>
<feature type="transmembrane region" description="Helical" evidence="8">
    <location>
        <begin position="409"/>
        <end position="427"/>
    </location>
</feature>
<dbReference type="PANTHER" id="PTHR13285">
    <property type="entry name" value="ACYLTRANSFERASE"/>
    <property type="match status" value="1"/>
</dbReference>
<dbReference type="Pfam" id="PF03062">
    <property type="entry name" value="MBOAT"/>
    <property type="match status" value="1"/>
</dbReference>
<protein>
    <recommendedName>
        <fullName evidence="11">Membrane-bound O-acyltransferase family protein</fullName>
    </recommendedName>
</protein>
<dbReference type="OrthoDB" id="139172at2"/>